<comment type="caution">
    <text evidence="1">The sequence shown here is derived from an EMBL/GenBank/DDBJ whole genome shotgun (WGS) entry which is preliminary data.</text>
</comment>
<sequence>MHGEKSQFSHLLWFHRKEAEEHNLEPLDAEEDDFLDRQLLDDDEVESDIMFYTGADGLSLRRRQLSSTRLMLVISVQSTCEPCQRFEKVKTEPPELKPIKPVAPLHMIVCKTQIASDVPVGELAAVEEEDIEAFVSGRAEAEAVVFDQVRDSVEKAQERQKAAYRRKKKKGTKRFIVTPGMVVLKKNELKRGRPGMTMLPEWPTKYRVISVEDNLVQLQSMDGRPLSTKTPYASVKPLRQRYQTGFSTDRAVGMTSADSSEFVEDTLERLGNLVIPPALRLCKTH</sequence>
<dbReference type="EMBL" id="JBHFQA010000015">
    <property type="protein sequence ID" value="KAL2087160.1"/>
    <property type="molecule type" value="Genomic_DNA"/>
</dbReference>
<protein>
    <submittedName>
        <fullName evidence="1">Uncharacterized protein</fullName>
    </submittedName>
</protein>
<keyword evidence="2" id="KW-1185">Reference proteome</keyword>
<proteinExistence type="predicted"/>
<reference evidence="1 2" key="1">
    <citation type="submission" date="2024-09" db="EMBL/GenBank/DDBJ databases">
        <title>A chromosome-level genome assembly of Gray's grenadier anchovy, Coilia grayii.</title>
        <authorList>
            <person name="Fu Z."/>
        </authorList>
    </citation>
    <scope>NUCLEOTIDE SEQUENCE [LARGE SCALE GENOMIC DNA]</scope>
    <source>
        <strain evidence="1">G4</strain>
        <tissue evidence="1">Muscle</tissue>
    </source>
</reference>
<accession>A0ABD1JKG9</accession>
<dbReference type="Proteomes" id="UP001591681">
    <property type="component" value="Unassembled WGS sequence"/>
</dbReference>
<evidence type="ECO:0000313" key="1">
    <source>
        <dbReference type="EMBL" id="KAL2087160.1"/>
    </source>
</evidence>
<evidence type="ECO:0000313" key="2">
    <source>
        <dbReference type="Proteomes" id="UP001591681"/>
    </source>
</evidence>
<dbReference type="AlphaFoldDB" id="A0ABD1JKG9"/>
<name>A0ABD1JKG9_9TELE</name>
<organism evidence="1 2">
    <name type="scientific">Coilia grayii</name>
    <name type="common">Gray's grenadier anchovy</name>
    <dbReference type="NCBI Taxonomy" id="363190"/>
    <lineage>
        <taxon>Eukaryota</taxon>
        <taxon>Metazoa</taxon>
        <taxon>Chordata</taxon>
        <taxon>Craniata</taxon>
        <taxon>Vertebrata</taxon>
        <taxon>Euteleostomi</taxon>
        <taxon>Actinopterygii</taxon>
        <taxon>Neopterygii</taxon>
        <taxon>Teleostei</taxon>
        <taxon>Clupei</taxon>
        <taxon>Clupeiformes</taxon>
        <taxon>Clupeoidei</taxon>
        <taxon>Engraulidae</taxon>
        <taxon>Coilinae</taxon>
        <taxon>Coilia</taxon>
    </lineage>
</organism>
<gene>
    <name evidence="1" type="ORF">ACEWY4_018219</name>
</gene>